<dbReference type="GO" id="GO:0006096">
    <property type="term" value="P:glycolytic process"/>
    <property type="evidence" value="ECO:0007669"/>
    <property type="project" value="UniProtKB-UniRule"/>
</dbReference>
<keyword evidence="10 12" id="KW-0067">ATP-binding</keyword>
<evidence type="ECO:0000256" key="14">
    <source>
        <dbReference type="PIRSR" id="PIRSR000724-2"/>
    </source>
</evidence>
<dbReference type="Pfam" id="PF00162">
    <property type="entry name" value="PGK"/>
    <property type="match status" value="1"/>
</dbReference>
<dbReference type="EMBL" id="PJEO01000017">
    <property type="protein sequence ID" value="PKQ45769.1"/>
    <property type="molecule type" value="Genomic_DNA"/>
</dbReference>
<dbReference type="GO" id="GO:0043531">
    <property type="term" value="F:ADP binding"/>
    <property type="evidence" value="ECO:0007669"/>
    <property type="project" value="TreeGrafter"/>
</dbReference>
<feature type="binding site" evidence="12">
    <location>
        <position position="35"/>
    </location>
    <ligand>
        <name>substrate</name>
    </ligand>
</feature>
<organism evidence="16 17">
    <name type="scientific">Confluentibacter flavum</name>
    <dbReference type="NCBI Taxonomy" id="1909700"/>
    <lineage>
        <taxon>Bacteria</taxon>
        <taxon>Pseudomonadati</taxon>
        <taxon>Bacteroidota</taxon>
        <taxon>Flavobacteriia</taxon>
        <taxon>Flavobacteriales</taxon>
        <taxon>Flavobacteriaceae</taxon>
        <taxon>Confluentibacter</taxon>
    </lineage>
</organism>
<dbReference type="Proteomes" id="UP000233435">
    <property type="component" value="Unassembled WGS sequence"/>
</dbReference>
<dbReference type="RefSeq" id="WP_106659158.1">
    <property type="nucleotide sequence ID" value="NZ_PJEO01000017.1"/>
</dbReference>
<dbReference type="OrthoDB" id="9808460at2"/>
<proteinExistence type="inferred from homology"/>
<evidence type="ECO:0000256" key="15">
    <source>
        <dbReference type="RuleBase" id="RU000532"/>
    </source>
</evidence>
<feature type="binding site" evidence="12 14">
    <location>
        <begin position="352"/>
        <end position="355"/>
    </location>
    <ligand>
        <name>ATP</name>
        <dbReference type="ChEBI" id="CHEBI:30616"/>
    </ligand>
</feature>
<evidence type="ECO:0000256" key="4">
    <source>
        <dbReference type="ARBA" id="ARBA00011245"/>
    </source>
</evidence>
<name>A0A2N3HLC5_9FLAO</name>
<gene>
    <name evidence="12 16" type="primary">pgk</name>
    <name evidence="16" type="ORF">CSW08_06810</name>
</gene>
<keyword evidence="11 12" id="KW-0324">Glycolysis</keyword>
<dbReference type="GO" id="GO:0004618">
    <property type="term" value="F:phosphoglycerate kinase activity"/>
    <property type="evidence" value="ECO:0007669"/>
    <property type="project" value="UniProtKB-UniRule"/>
</dbReference>
<evidence type="ECO:0000256" key="3">
    <source>
        <dbReference type="ARBA" id="ARBA00008982"/>
    </source>
</evidence>
<feature type="binding site" evidence="13">
    <location>
        <position position="116"/>
    </location>
    <ligand>
        <name>(2R)-3-phosphoglycerate</name>
        <dbReference type="ChEBI" id="CHEBI:58272"/>
    </ligand>
</feature>
<dbReference type="PANTHER" id="PTHR11406">
    <property type="entry name" value="PHOSPHOGLYCERATE KINASE"/>
    <property type="match status" value="1"/>
</dbReference>
<keyword evidence="9 12" id="KW-0418">Kinase</keyword>
<evidence type="ECO:0000256" key="6">
    <source>
        <dbReference type="ARBA" id="ARBA00016471"/>
    </source>
</evidence>
<evidence type="ECO:0000256" key="7">
    <source>
        <dbReference type="ARBA" id="ARBA00022679"/>
    </source>
</evidence>
<feature type="binding site" evidence="12 13">
    <location>
        <begin position="19"/>
        <end position="21"/>
    </location>
    <ligand>
        <name>substrate</name>
    </ligand>
</feature>
<feature type="binding site" evidence="12 14">
    <location>
        <position position="323"/>
    </location>
    <ligand>
        <name>ATP</name>
        <dbReference type="ChEBI" id="CHEBI:30616"/>
    </ligand>
</feature>
<feature type="binding site" evidence="12 14">
    <location>
        <position position="201"/>
    </location>
    <ligand>
        <name>ATP</name>
        <dbReference type="ChEBI" id="CHEBI:30616"/>
    </ligand>
</feature>
<dbReference type="EC" id="2.7.2.3" evidence="5 12"/>
<evidence type="ECO:0000313" key="17">
    <source>
        <dbReference type="Proteomes" id="UP000233435"/>
    </source>
</evidence>
<comment type="catalytic activity">
    <reaction evidence="1 12 15">
        <text>(2R)-3-phosphoglycerate + ATP = (2R)-3-phospho-glyceroyl phosphate + ADP</text>
        <dbReference type="Rhea" id="RHEA:14801"/>
        <dbReference type="ChEBI" id="CHEBI:30616"/>
        <dbReference type="ChEBI" id="CHEBI:57604"/>
        <dbReference type="ChEBI" id="CHEBI:58272"/>
        <dbReference type="ChEBI" id="CHEBI:456216"/>
        <dbReference type="EC" id="2.7.2.3"/>
    </reaction>
</comment>
<dbReference type="CDD" id="cd00318">
    <property type="entry name" value="Phosphoglycerate_kinase"/>
    <property type="match status" value="1"/>
</dbReference>
<feature type="binding site" evidence="12 13">
    <location>
        <begin position="58"/>
        <end position="61"/>
    </location>
    <ligand>
        <name>substrate</name>
    </ligand>
</feature>
<evidence type="ECO:0000256" key="11">
    <source>
        <dbReference type="ARBA" id="ARBA00023152"/>
    </source>
</evidence>
<comment type="similarity">
    <text evidence="3 12 15">Belongs to the phosphoglycerate kinase family.</text>
</comment>
<protein>
    <recommendedName>
        <fullName evidence="6 12">Phosphoglycerate kinase</fullName>
        <ecNumber evidence="5 12">2.7.2.3</ecNumber>
    </recommendedName>
</protein>
<keyword evidence="8 12" id="KW-0547">Nucleotide-binding</keyword>
<sequence>MKTLNDFNFKNKKALIRVDFNVPLNEKFEVTDATRIVSAKPTIIKILEDGGSCILMSHLGRPKGVQDEFSLQHIVKEVEDILGVEVKFISECVGEKAETAATNLQPGEVLLLENLRFHKEEEAGDRDFSEKLAKLGDIYVNDAFGTAHRAHASTTIIADFFPKSKCFGYLLAQEIESIDKVMKTGEKPVLAVLGGAKVSSKITIIENILDNVDHLIIGGGMSFTFVKAQGGKIGNSICEDDKMDLALDILKQAKAKNVQVHIPVDVIAADAFSNDANTQIVDINKIPDGWEGVDAGPKSIKQFHDVVMQCKTILWNGPLGVFEMESFAKGTIALGDSIAEATKKGAFSLVGGGDSVAAVKQFGFEDKVSYVSTGGGAMLESLEGKVLPGIAAIIE</sequence>
<feature type="binding site" evidence="13">
    <location>
        <position position="149"/>
    </location>
    <ligand>
        <name>(2R)-3-phosphoglycerate</name>
        <dbReference type="ChEBI" id="CHEBI:58272"/>
    </ligand>
</feature>
<dbReference type="InterPro" id="IPR036043">
    <property type="entry name" value="Phosphoglycerate_kinase_sf"/>
</dbReference>
<dbReference type="UniPathway" id="UPA00109">
    <property type="reaction ID" value="UER00185"/>
</dbReference>
<evidence type="ECO:0000256" key="13">
    <source>
        <dbReference type="PIRSR" id="PIRSR000724-1"/>
    </source>
</evidence>
<evidence type="ECO:0000256" key="12">
    <source>
        <dbReference type="HAMAP-Rule" id="MF_00145"/>
    </source>
</evidence>
<dbReference type="InterPro" id="IPR015824">
    <property type="entry name" value="Phosphoglycerate_kinase_N"/>
</dbReference>
<evidence type="ECO:0000256" key="5">
    <source>
        <dbReference type="ARBA" id="ARBA00013061"/>
    </source>
</evidence>
<comment type="subcellular location">
    <subcellularLocation>
        <location evidence="12">Cytoplasm</location>
    </subcellularLocation>
</comment>
<dbReference type="HAMAP" id="MF_00145">
    <property type="entry name" value="Phosphoglyc_kinase"/>
    <property type="match status" value="1"/>
</dbReference>
<keyword evidence="7 12" id="KW-0808">Transferase</keyword>
<dbReference type="FunFam" id="3.40.50.1260:FF:000003">
    <property type="entry name" value="Phosphoglycerate kinase"/>
    <property type="match status" value="1"/>
</dbReference>
<dbReference type="PIRSF" id="PIRSF000724">
    <property type="entry name" value="Pgk"/>
    <property type="match status" value="1"/>
</dbReference>
<dbReference type="GO" id="GO:0006094">
    <property type="term" value="P:gluconeogenesis"/>
    <property type="evidence" value="ECO:0007669"/>
    <property type="project" value="TreeGrafter"/>
</dbReference>
<comment type="pathway">
    <text evidence="2 12">Carbohydrate degradation; glycolysis; pyruvate from D-glyceraldehyde 3-phosphate: step 2/5.</text>
</comment>
<feature type="binding site" evidence="13">
    <location>
        <position position="35"/>
    </location>
    <ligand>
        <name>(2R)-3-phosphoglycerate</name>
        <dbReference type="ChEBI" id="CHEBI:58272"/>
    </ligand>
</feature>
<evidence type="ECO:0000256" key="1">
    <source>
        <dbReference type="ARBA" id="ARBA00000642"/>
    </source>
</evidence>
<evidence type="ECO:0000313" key="16">
    <source>
        <dbReference type="EMBL" id="PKQ45769.1"/>
    </source>
</evidence>
<comment type="subunit">
    <text evidence="4 12">Monomer.</text>
</comment>
<evidence type="ECO:0000256" key="10">
    <source>
        <dbReference type="ARBA" id="ARBA00022840"/>
    </source>
</evidence>
<feature type="binding site" evidence="12">
    <location>
        <position position="116"/>
    </location>
    <ligand>
        <name>substrate</name>
    </ligand>
</feature>
<dbReference type="PANTHER" id="PTHR11406:SF23">
    <property type="entry name" value="PHOSPHOGLYCERATE KINASE 1, CHLOROPLASTIC-RELATED"/>
    <property type="match status" value="1"/>
</dbReference>
<dbReference type="Gene3D" id="3.40.50.1260">
    <property type="entry name" value="Phosphoglycerate kinase, N-terminal domain"/>
    <property type="match status" value="2"/>
</dbReference>
<evidence type="ECO:0000256" key="9">
    <source>
        <dbReference type="ARBA" id="ARBA00022777"/>
    </source>
</evidence>
<comment type="caution">
    <text evidence="16">The sequence shown here is derived from an EMBL/GenBank/DDBJ whole genome shotgun (WGS) entry which is preliminary data.</text>
</comment>
<keyword evidence="12" id="KW-0963">Cytoplasm</keyword>
<dbReference type="SUPFAM" id="SSF53748">
    <property type="entry name" value="Phosphoglycerate kinase"/>
    <property type="match status" value="1"/>
</dbReference>
<evidence type="ECO:0000256" key="8">
    <source>
        <dbReference type="ARBA" id="ARBA00022741"/>
    </source>
</evidence>
<dbReference type="InterPro" id="IPR001576">
    <property type="entry name" value="Phosphoglycerate_kinase"/>
</dbReference>
<dbReference type="PRINTS" id="PR00477">
    <property type="entry name" value="PHGLYCKINASE"/>
</dbReference>
<reference evidence="16 17" key="1">
    <citation type="submission" date="2017-12" db="EMBL/GenBank/DDBJ databases">
        <title>Confluentibacter flavum sp. nov., isolated from the saline lake.</title>
        <authorList>
            <person name="Yu L."/>
        </authorList>
    </citation>
    <scope>NUCLEOTIDE SEQUENCE [LARGE SCALE GENOMIC DNA]</scope>
    <source>
        <strain evidence="16 17">3B</strain>
    </source>
</reference>
<keyword evidence="17" id="KW-1185">Reference proteome</keyword>
<feature type="binding site" evidence="12">
    <location>
        <position position="149"/>
    </location>
    <ligand>
        <name>substrate</name>
    </ligand>
</feature>
<dbReference type="GO" id="GO:0005829">
    <property type="term" value="C:cytosol"/>
    <property type="evidence" value="ECO:0007669"/>
    <property type="project" value="UniProtKB-ARBA"/>
</dbReference>
<dbReference type="FunFam" id="3.40.50.1260:FF:000006">
    <property type="entry name" value="Phosphoglycerate kinase"/>
    <property type="match status" value="1"/>
</dbReference>
<feature type="binding site" evidence="12">
    <location>
        <position position="292"/>
    </location>
    <ligand>
        <name>ATP</name>
        <dbReference type="ChEBI" id="CHEBI:30616"/>
    </ligand>
</feature>
<dbReference type="AlphaFoldDB" id="A0A2N3HLC5"/>
<evidence type="ECO:0000256" key="2">
    <source>
        <dbReference type="ARBA" id="ARBA00004838"/>
    </source>
</evidence>
<accession>A0A2N3HLC5</accession>
<dbReference type="GO" id="GO:0005524">
    <property type="term" value="F:ATP binding"/>
    <property type="evidence" value="ECO:0007669"/>
    <property type="project" value="UniProtKB-KW"/>
</dbReference>